<keyword evidence="6" id="KW-0539">Nucleus</keyword>
<dbReference type="PANTHER" id="PTHR23168">
    <property type="entry name" value="MITOTIC SPINDLE ASSEMBLY CHECKPOINT PROTEIN MAD1 MITOTIC ARREST DEFICIENT-LIKE PROTEIN 1"/>
    <property type="match status" value="1"/>
</dbReference>
<feature type="region of interest" description="Disordered" evidence="9">
    <location>
        <begin position="73"/>
        <end position="97"/>
    </location>
</feature>
<protein>
    <recommendedName>
        <fullName evidence="3">Spindle assembly checkpoint component MAD1</fullName>
    </recommendedName>
</protein>
<dbReference type="GO" id="GO:0007094">
    <property type="term" value="P:mitotic spindle assembly checkpoint signaling"/>
    <property type="evidence" value="ECO:0007669"/>
    <property type="project" value="InterPro"/>
</dbReference>
<gene>
    <name evidence="10" type="ORF">R3P38DRAFT_2611459</name>
</gene>
<keyword evidence="11" id="KW-1185">Reference proteome</keyword>
<comment type="subcellular location">
    <subcellularLocation>
        <location evidence="1">Nucleus</location>
    </subcellularLocation>
</comment>
<keyword evidence="8" id="KW-0175">Coiled coil</keyword>
<evidence type="ECO:0000256" key="1">
    <source>
        <dbReference type="ARBA" id="ARBA00004123"/>
    </source>
</evidence>
<evidence type="ECO:0000313" key="10">
    <source>
        <dbReference type="EMBL" id="KAK7042320.1"/>
    </source>
</evidence>
<proteinExistence type="inferred from homology"/>
<feature type="coiled-coil region" evidence="8">
    <location>
        <begin position="318"/>
        <end position="352"/>
    </location>
</feature>
<dbReference type="InterPro" id="IPR008672">
    <property type="entry name" value="Mad1"/>
</dbReference>
<dbReference type="GO" id="GO:0051315">
    <property type="term" value="P:attachment of mitotic spindle microtubules to kinetochore"/>
    <property type="evidence" value="ECO:0007669"/>
    <property type="project" value="TreeGrafter"/>
</dbReference>
<feature type="region of interest" description="Disordered" evidence="9">
    <location>
        <begin position="1"/>
        <end position="26"/>
    </location>
</feature>
<dbReference type="EMBL" id="JAWWNJ010000013">
    <property type="protein sequence ID" value="KAK7042320.1"/>
    <property type="molecule type" value="Genomic_DNA"/>
</dbReference>
<name>A0AAW0CW92_9AGAR</name>
<keyword evidence="7" id="KW-0131">Cell cycle</keyword>
<dbReference type="GO" id="GO:0072686">
    <property type="term" value="C:mitotic spindle"/>
    <property type="evidence" value="ECO:0007669"/>
    <property type="project" value="TreeGrafter"/>
</dbReference>
<evidence type="ECO:0000256" key="3">
    <source>
        <dbReference type="ARBA" id="ARBA00022019"/>
    </source>
</evidence>
<comment type="caution">
    <text evidence="10">The sequence shown here is derived from an EMBL/GenBank/DDBJ whole genome shotgun (WGS) entry which is preliminary data.</text>
</comment>
<keyword evidence="4" id="KW-0132">Cell division</keyword>
<evidence type="ECO:0000256" key="6">
    <source>
        <dbReference type="ARBA" id="ARBA00023242"/>
    </source>
</evidence>
<sequence length="688" mass="78129">MKRDSLAAELERDPHLSSAKRQQRTQAFTSNMAHASLERQLMAAQTTKMELETKLREKEMMIEKLERDRRFFSDREQEEREEKERERTEHEEQTVKKDTELRNLRNSLTALREEFADLQDAHSSLQRSTSQTIASQKSQITTLTRQAALLEDEVTQFKLLADERSQTIDEIQVQFQELSQSADTNALGNENNDMVVVREELHRQAAYLRTLESTNNKLTSELTVLRARQTSVDVLREEKRGLELKLQSLEGMREKVVKLEAQVEAGRLERENWAQSQQQAEVPSTPSKTPLAVTQGLSALRLEHARLLEEHGVTVALLRSKEAELANAESRVGEAQDTIERLENEAVLLKDKVWRSDQAIALAEREAQFMKALVSSFSLEETNKEGATIDVVRAEQVQQLEKLLEEYKATNSQLRQQLSETGDREPSSVSEERKLELERARAAKLEAQQALEEALSKSEAQLEQIEQLEQELFDLGGEIAGGRHVPPGVRVLTFKDTPELLVRDNPQMRQLEMDRVREENAALIHRIEELQKDGARVQSAAVATTSNEHLIPKESWDAVCKERDELQGMVKQKETRLKRLKEVFSSKAEEFKESIAALLGVKLAFFPSGQVRVTSLYDLSATFVFKPTSSGGGSSAMELMALGEGGPQDLPNLMTYWVGTEQCIPGFLASVTLELFERWKEEGRPQLK</sequence>
<dbReference type="AlphaFoldDB" id="A0AAW0CW92"/>
<organism evidence="10 11">
    <name type="scientific">Favolaschia claudopus</name>
    <dbReference type="NCBI Taxonomy" id="2862362"/>
    <lineage>
        <taxon>Eukaryota</taxon>
        <taxon>Fungi</taxon>
        <taxon>Dikarya</taxon>
        <taxon>Basidiomycota</taxon>
        <taxon>Agaricomycotina</taxon>
        <taxon>Agaricomycetes</taxon>
        <taxon>Agaricomycetidae</taxon>
        <taxon>Agaricales</taxon>
        <taxon>Marasmiineae</taxon>
        <taxon>Mycenaceae</taxon>
        <taxon>Favolaschia</taxon>
    </lineage>
</organism>
<dbReference type="GO" id="GO:0000776">
    <property type="term" value="C:kinetochore"/>
    <property type="evidence" value="ECO:0007669"/>
    <property type="project" value="TreeGrafter"/>
</dbReference>
<comment type="similarity">
    <text evidence="2">Belongs to the MAD1 family.</text>
</comment>
<dbReference type="GO" id="GO:0051301">
    <property type="term" value="P:cell division"/>
    <property type="evidence" value="ECO:0007669"/>
    <property type="project" value="UniProtKB-KW"/>
</dbReference>
<feature type="region of interest" description="Disordered" evidence="9">
    <location>
        <begin position="412"/>
        <end position="433"/>
    </location>
</feature>
<dbReference type="Gene3D" id="3.30.457.60">
    <property type="match status" value="1"/>
</dbReference>
<feature type="compositionally biased region" description="Basic and acidic residues" evidence="9">
    <location>
        <begin position="1"/>
        <end position="15"/>
    </location>
</feature>
<dbReference type="PANTHER" id="PTHR23168:SF0">
    <property type="entry name" value="MITOTIC SPINDLE ASSEMBLY CHECKPOINT PROTEIN MAD1"/>
    <property type="match status" value="1"/>
</dbReference>
<evidence type="ECO:0000256" key="2">
    <source>
        <dbReference type="ARBA" id="ARBA00008029"/>
    </source>
</evidence>
<evidence type="ECO:0000256" key="4">
    <source>
        <dbReference type="ARBA" id="ARBA00022618"/>
    </source>
</evidence>
<dbReference type="GO" id="GO:0005635">
    <property type="term" value="C:nuclear envelope"/>
    <property type="evidence" value="ECO:0007669"/>
    <property type="project" value="TreeGrafter"/>
</dbReference>
<feature type="compositionally biased region" description="Basic and acidic residues" evidence="9">
    <location>
        <begin position="421"/>
        <end position="433"/>
    </location>
</feature>
<accession>A0AAW0CW92</accession>
<keyword evidence="5" id="KW-0498">Mitosis</keyword>
<dbReference type="Pfam" id="PF05557">
    <property type="entry name" value="MAD"/>
    <property type="match status" value="1"/>
</dbReference>
<evidence type="ECO:0000256" key="7">
    <source>
        <dbReference type="ARBA" id="ARBA00023306"/>
    </source>
</evidence>
<reference evidence="10 11" key="1">
    <citation type="journal article" date="2024" name="J Genomics">
        <title>Draft genome sequencing and assembly of Favolaschia claudopus CIRM-BRFM 2984 isolated from oak limbs.</title>
        <authorList>
            <person name="Navarro D."/>
            <person name="Drula E."/>
            <person name="Chaduli D."/>
            <person name="Cazenave R."/>
            <person name="Ahrendt S."/>
            <person name="Wang J."/>
            <person name="Lipzen A."/>
            <person name="Daum C."/>
            <person name="Barry K."/>
            <person name="Grigoriev I.V."/>
            <person name="Favel A."/>
            <person name="Rosso M.N."/>
            <person name="Martin F."/>
        </authorList>
    </citation>
    <scope>NUCLEOTIDE SEQUENCE [LARGE SCALE GENOMIC DNA]</scope>
    <source>
        <strain evidence="10 11">CIRM-BRFM 2984</strain>
    </source>
</reference>
<evidence type="ECO:0000256" key="5">
    <source>
        <dbReference type="ARBA" id="ARBA00022776"/>
    </source>
</evidence>
<evidence type="ECO:0000313" key="11">
    <source>
        <dbReference type="Proteomes" id="UP001362999"/>
    </source>
</evidence>
<dbReference type="Proteomes" id="UP001362999">
    <property type="component" value="Unassembled WGS sequence"/>
</dbReference>
<dbReference type="Gene3D" id="1.20.5.170">
    <property type="match status" value="1"/>
</dbReference>
<feature type="coiled-coil region" evidence="8">
    <location>
        <begin position="208"/>
        <end position="269"/>
    </location>
</feature>
<evidence type="ECO:0000256" key="8">
    <source>
        <dbReference type="SAM" id="Coils"/>
    </source>
</evidence>
<evidence type="ECO:0000256" key="9">
    <source>
        <dbReference type="SAM" id="MobiDB-lite"/>
    </source>
</evidence>